<dbReference type="AlphaFoldDB" id="A0A8J1T510"/>
<dbReference type="GO" id="GO:0006032">
    <property type="term" value="P:chitin catabolic process"/>
    <property type="evidence" value="ECO:0007669"/>
    <property type="project" value="UniProtKB-ARBA"/>
</dbReference>
<reference evidence="3" key="1">
    <citation type="submission" date="2022-03" db="EMBL/GenBank/DDBJ databases">
        <authorList>
            <person name="Martin C."/>
        </authorList>
    </citation>
    <scope>NUCLEOTIDE SEQUENCE</scope>
</reference>
<comment type="caution">
    <text evidence="3">The sequence shown here is derived from an EMBL/GenBank/DDBJ whole genome shotgun (WGS) entry which is preliminary data.</text>
</comment>
<dbReference type="InterPro" id="IPR011583">
    <property type="entry name" value="Chitinase_II/V-like_cat"/>
</dbReference>
<dbReference type="InterPro" id="IPR017853">
    <property type="entry name" value="GH"/>
</dbReference>
<dbReference type="Gene3D" id="3.10.50.10">
    <property type="match status" value="1"/>
</dbReference>
<dbReference type="InterPro" id="IPR001223">
    <property type="entry name" value="Glyco_hydro18_cat"/>
</dbReference>
<evidence type="ECO:0000313" key="4">
    <source>
        <dbReference type="Proteomes" id="UP000749559"/>
    </source>
</evidence>
<dbReference type="EMBL" id="CAIIXF020000005">
    <property type="protein sequence ID" value="CAH1784975.1"/>
    <property type="molecule type" value="Genomic_DNA"/>
</dbReference>
<dbReference type="Proteomes" id="UP000749559">
    <property type="component" value="Unassembled WGS sequence"/>
</dbReference>
<dbReference type="GO" id="GO:0009313">
    <property type="term" value="P:oligosaccharide catabolic process"/>
    <property type="evidence" value="ECO:0007669"/>
    <property type="project" value="TreeGrafter"/>
</dbReference>
<comment type="similarity">
    <text evidence="2">Belongs to the glycosyl hydrolase 18 family.</text>
</comment>
<dbReference type="InterPro" id="IPR029070">
    <property type="entry name" value="Chitinase_insertion_sf"/>
</dbReference>
<dbReference type="GO" id="GO:0004568">
    <property type="term" value="F:chitinase activity"/>
    <property type="evidence" value="ECO:0007669"/>
    <property type="project" value="UniProtKB-ARBA"/>
</dbReference>
<evidence type="ECO:0000313" key="3">
    <source>
        <dbReference type="EMBL" id="CAH1784975.1"/>
    </source>
</evidence>
<dbReference type="OrthoDB" id="73875at2759"/>
<dbReference type="PROSITE" id="PS51910">
    <property type="entry name" value="GH18_2"/>
    <property type="match status" value="1"/>
</dbReference>
<keyword evidence="1" id="KW-0326">Glycosidase</keyword>
<dbReference type="SUPFAM" id="SSF51445">
    <property type="entry name" value="(Trans)glycosidases"/>
    <property type="match status" value="1"/>
</dbReference>
<dbReference type="PROSITE" id="PS51257">
    <property type="entry name" value="PROKAR_LIPOPROTEIN"/>
    <property type="match status" value="1"/>
</dbReference>
<dbReference type="PANTHER" id="PTHR46290">
    <property type="entry name" value="DI-N-ACETYLCHITOBIASE"/>
    <property type="match status" value="1"/>
</dbReference>
<name>A0A8J1T510_OWEFU</name>
<keyword evidence="4" id="KW-1185">Reference proteome</keyword>
<dbReference type="Pfam" id="PF00704">
    <property type="entry name" value="Glyco_hydro_18"/>
    <property type="match status" value="1"/>
</dbReference>
<gene>
    <name evidence="3" type="ORF">OFUS_LOCUS11093</name>
</gene>
<protein>
    <submittedName>
        <fullName evidence="3">Uncharacterized protein</fullName>
    </submittedName>
</protein>
<evidence type="ECO:0000256" key="2">
    <source>
        <dbReference type="RuleBase" id="RU004453"/>
    </source>
</evidence>
<evidence type="ECO:0000256" key="1">
    <source>
        <dbReference type="RuleBase" id="RU000489"/>
    </source>
</evidence>
<dbReference type="GO" id="GO:0008061">
    <property type="term" value="F:chitin binding"/>
    <property type="evidence" value="ECO:0007669"/>
    <property type="project" value="InterPro"/>
</dbReference>
<dbReference type="PANTHER" id="PTHR46290:SF1">
    <property type="entry name" value="DI-N-ACETYLCHITOBIASE"/>
    <property type="match status" value="1"/>
</dbReference>
<dbReference type="PROSITE" id="PS01095">
    <property type="entry name" value="GH18_1"/>
    <property type="match status" value="1"/>
</dbReference>
<dbReference type="GO" id="GO:0005615">
    <property type="term" value="C:extracellular space"/>
    <property type="evidence" value="ECO:0007669"/>
    <property type="project" value="TreeGrafter"/>
</dbReference>
<proteinExistence type="inferred from homology"/>
<dbReference type="InterPro" id="IPR051887">
    <property type="entry name" value="GH18_Domain-Containing"/>
</dbReference>
<keyword evidence="1" id="KW-0378">Hydrolase</keyword>
<dbReference type="InterPro" id="IPR001579">
    <property type="entry name" value="Glyco_hydro_18_chit_AS"/>
</dbReference>
<accession>A0A8J1T510</accession>
<organism evidence="3 4">
    <name type="scientific">Owenia fusiformis</name>
    <name type="common">Polychaete worm</name>
    <dbReference type="NCBI Taxonomy" id="6347"/>
    <lineage>
        <taxon>Eukaryota</taxon>
        <taxon>Metazoa</taxon>
        <taxon>Spiralia</taxon>
        <taxon>Lophotrochozoa</taxon>
        <taxon>Annelida</taxon>
        <taxon>Polychaeta</taxon>
        <taxon>Sedentaria</taxon>
        <taxon>Canalipalpata</taxon>
        <taxon>Sabellida</taxon>
        <taxon>Oweniida</taxon>
        <taxon>Oweniidae</taxon>
        <taxon>Owenia</taxon>
    </lineage>
</organism>
<dbReference type="SMART" id="SM00636">
    <property type="entry name" value="Glyco_18"/>
    <property type="match status" value="1"/>
</dbReference>
<sequence length="406" mass="46760">MGFEFHKTILTLLFVIFPIFTTGCISRQLMNGGANAENINTNIIDDNDKRNQQHHHHHTSMSNKGESVCPCADDKLCEPISTPTRKEVFAYVGSPDTDWKAFDWNKITTIWTHKNYTSIAQLMCFAHSKGARVIYLSQLLQQPDFQVPSRRYEWILTEFQYTLDNHLDGINIDYEYNVTRVGMEEDAKALTAFMSELTAVFKGHFSGYQISFDAPWSPICCLRYYNYVEMSKMIDFIFVMSYDQWFPFEIVLSYAGPNSGLLQTIKGIQEYIDSGVPSNKLIVGVPWYGYNQSCTHLIEDNCYMRPRSGVETAYKEAMVLLKTSSIGGRKWDNTNKSPYFNYKDELGQVHQMWYDDPESLKYKYELVPQMELAGVGMWTADMLDYSNSSSVTSAQTKAMWDALPQY</sequence>
<dbReference type="Gene3D" id="3.20.20.80">
    <property type="entry name" value="Glycosidases"/>
    <property type="match status" value="1"/>
</dbReference>